<feature type="transmembrane region" description="Helical" evidence="1">
    <location>
        <begin position="6"/>
        <end position="31"/>
    </location>
</feature>
<dbReference type="Proteomes" id="UP001431209">
    <property type="component" value="Unassembled WGS sequence"/>
</dbReference>
<keyword evidence="1 2" id="KW-0812">Transmembrane</keyword>
<feature type="transmembrane region" description="Helical" evidence="1">
    <location>
        <begin position="243"/>
        <end position="264"/>
    </location>
</feature>
<feature type="transmembrane region" description="Helical" evidence="1">
    <location>
        <begin position="184"/>
        <end position="204"/>
    </location>
</feature>
<organism evidence="2 3">
    <name type="scientific">Acrasis kona</name>
    <dbReference type="NCBI Taxonomy" id="1008807"/>
    <lineage>
        <taxon>Eukaryota</taxon>
        <taxon>Discoba</taxon>
        <taxon>Heterolobosea</taxon>
        <taxon>Tetramitia</taxon>
        <taxon>Eutetramitia</taxon>
        <taxon>Acrasidae</taxon>
        <taxon>Acrasis</taxon>
    </lineage>
</organism>
<dbReference type="EMBL" id="JAOPGA020001853">
    <property type="protein sequence ID" value="KAL0491724.1"/>
    <property type="molecule type" value="Genomic_DNA"/>
</dbReference>
<reference evidence="2 3" key="1">
    <citation type="submission" date="2024-03" db="EMBL/GenBank/DDBJ databases">
        <title>The Acrasis kona genome and developmental transcriptomes reveal deep origins of eukaryotic multicellular pathways.</title>
        <authorList>
            <person name="Sheikh S."/>
            <person name="Fu C.-J."/>
            <person name="Brown M.W."/>
            <person name="Baldauf S.L."/>
        </authorList>
    </citation>
    <scope>NUCLEOTIDE SEQUENCE [LARGE SCALE GENOMIC DNA]</scope>
    <source>
        <strain evidence="2 3">ATCC MYA-3509</strain>
    </source>
</reference>
<feature type="transmembrane region" description="Helical" evidence="1">
    <location>
        <begin position="78"/>
        <end position="99"/>
    </location>
</feature>
<evidence type="ECO:0000256" key="1">
    <source>
        <dbReference type="SAM" id="Phobius"/>
    </source>
</evidence>
<feature type="transmembrane region" description="Helical" evidence="1">
    <location>
        <begin position="150"/>
        <end position="172"/>
    </location>
</feature>
<proteinExistence type="predicted"/>
<evidence type="ECO:0000313" key="2">
    <source>
        <dbReference type="EMBL" id="KAL0491724.1"/>
    </source>
</evidence>
<accession>A0AAW2ZQN5</accession>
<evidence type="ECO:0000313" key="3">
    <source>
        <dbReference type="Proteomes" id="UP001431209"/>
    </source>
</evidence>
<keyword evidence="1" id="KW-1133">Transmembrane helix</keyword>
<sequence>MSIEEVLASVWFNAAVAAILAGVVTVIITIAIERFGSFGPVLATTPTTVIFSCIGFAVETNKKTELTLGEKQSKLTSTLFVVPLGMAFSAGLLLIYRFLPSKLPSSWGKLKLPVVTAVALFVWLLMATSSVLLIRYVFTNYQKFPHDEGIIALGSVFSVLVFVLGVAFCWYPPPPSGKRKPVKWYILVLRGVLAATCIGTAVLLKKVDDLVAGIAGVFPAIYLTTMISLWISQGEEVLSRSVGPLILGSTSVILFAIVSDFTLLNINIPAGIAIAYVSSVIFCSIPIFYFVQWRIKRCYPDLVKAKPEQTQTTTSEDVIVEVDQDEIEERNVTSPLLSSPTIN</sequence>
<gene>
    <name evidence="2" type="ORF">AKO1_000633</name>
</gene>
<keyword evidence="1" id="KW-0472">Membrane</keyword>
<comment type="caution">
    <text evidence="2">The sequence shown here is derived from an EMBL/GenBank/DDBJ whole genome shotgun (WGS) entry which is preliminary data.</text>
</comment>
<name>A0AAW2ZQN5_9EUKA</name>
<feature type="transmembrane region" description="Helical" evidence="1">
    <location>
        <begin position="111"/>
        <end position="138"/>
    </location>
</feature>
<dbReference type="AlphaFoldDB" id="A0AAW2ZQN5"/>
<feature type="transmembrane region" description="Helical" evidence="1">
    <location>
        <begin position="210"/>
        <end position="231"/>
    </location>
</feature>
<keyword evidence="3" id="KW-1185">Reference proteome</keyword>
<feature type="transmembrane region" description="Helical" evidence="1">
    <location>
        <begin position="38"/>
        <end position="58"/>
    </location>
</feature>
<protein>
    <submittedName>
        <fullName evidence="2">9 TM domain-containing transmembrane protein</fullName>
    </submittedName>
</protein>
<feature type="transmembrane region" description="Helical" evidence="1">
    <location>
        <begin position="270"/>
        <end position="291"/>
    </location>
</feature>